<dbReference type="GO" id="GO:0004721">
    <property type="term" value="F:phosphoprotein phosphatase activity"/>
    <property type="evidence" value="ECO:0007669"/>
    <property type="project" value="InterPro"/>
</dbReference>
<sequence length="219" mass="23240">MTDLQIAGLRNAREVLPGRLYRSATLSQLTPAGAAALGKLGLRTVIDLRDPAEVAHWPAALHDLELDLVNLPMLPQDTNHRNDPLPAIYLLLAETGGPALVAVIRRLLAPGALPALVHCAVGKDGTGVTVAVLLELLGVPQEEVLADYLASNPGLGLHEGPVEYLDEHGNVRVSNPVQAELLNSVLDRIREQHGSVEAYLLASGLTAGELAELRELLAD</sequence>
<protein>
    <submittedName>
        <fullName evidence="2">Tyrosine protein phosphatase</fullName>
    </submittedName>
</protein>
<comment type="caution">
    <text evidence="2">The sequence shown here is derived from an EMBL/GenBank/DDBJ whole genome shotgun (WGS) entry which is preliminary data.</text>
</comment>
<evidence type="ECO:0000313" key="2">
    <source>
        <dbReference type="EMBL" id="PYC83808.1"/>
    </source>
</evidence>
<accession>A0A2V4NRY3</accession>
<dbReference type="EMBL" id="PYBW01000027">
    <property type="protein sequence ID" value="PYC83808.1"/>
    <property type="molecule type" value="Genomic_DNA"/>
</dbReference>
<keyword evidence="3" id="KW-1185">Reference proteome</keyword>
<dbReference type="SUPFAM" id="SSF52799">
    <property type="entry name" value="(Phosphotyrosine protein) phosphatases II"/>
    <property type="match status" value="1"/>
</dbReference>
<dbReference type="InterPro" id="IPR029021">
    <property type="entry name" value="Prot-tyrosine_phosphatase-like"/>
</dbReference>
<evidence type="ECO:0000256" key="1">
    <source>
        <dbReference type="ARBA" id="ARBA00009580"/>
    </source>
</evidence>
<dbReference type="OrthoDB" id="1188001at2"/>
<dbReference type="Proteomes" id="UP000248039">
    <property type="component" value="Unassembled WGS sequence"/>
</dbReference>
<comment type="similarity">
    <text evidence="1">Belongs to the protein-tyrosine phosphatase family.</text>
</comment>
<organism evidence="2 3">
    <name type="scientific">Streptomyces tateyamensis</name>
    <dbReference type="NCBI Taxonomy" id="565073"/>
    <lineage>
        <taxon>Bacteria</taxon>
        <taxon>Bacillati</taxon>
        <taxon>Actinomycetota</taxon>
        <taxon>Actinomycetes</taxon>
        <taxon>Kitasatosporales</taxon>
        <taxon>Streptomycetaceae</taxon>
        <taxon>Streptomyces</taxon>
    </lineage>
</organism>
<dbReference type="Pfam" id="PF13350">
    <property type="entry name" value="Y_phosphatase3"/>
    <property type="match status" value="1"/>
</dbReference>
<reference evidence="2 3" key="1">
    <citation type="submission" date="2018-03" db="EMBL/GenBank/DDBJ databases">
        <title>Bioinformatic expansion and discovery of thiopeptide antibiotics.</title>
        <authorList>
            <person name="Schwalen C.J."/>
            <person name="Hudson G.A."/>
            <person name="Mitchell D.A."/>
        </authorList>
    </citation>
    <scope>NUCLEOTIDE SEQUENCE [LARGE SCALE GENOMIC DNA]</scope>
    <source>
        <strain evidence="2 3">ATCC 21389</strain>
    </source>
</reference>
<dbReference type="InterPro" id="IPR026893">
    <property type="entry name" value="Tyr/Ser_Pase_IphP-type"/>
</dbReference>
<gene>
    <name evidence="2" type="ORF">C7C46_08680</name>
</gene>
<name>A0A2V4NRY3_9ACTN</name>
<evidence type="ECO:0000313" key="3">
    <source>
        <dbReference type="Proteomes" id="UP000248039"/>
    </source>
</evidence>
<dbReference type="PANTHER" id="PTHR31126:SF1">
    <property type="entry name" value="TYROSINE SPECIFIC PROTEIN PHOSPHATASES DOMAIN-CONTAINING PROTEIN"/>
    <property type="match status" value="1"/>
</dbReference>
<dbReference type="RefSeq" id="WP_110667435.1">
    <property type="nucleotide sequence ID" value="NZ_PYBW01000027.1"/>
</dbReference>
<dbReference type="Gene3D" id="3.90.190.10">
    <property type="entry name" value="Protein tyrosine phosphatase superfamily"/>
    <property type="match status" value="1"/>
</dbReference>
<dbReference type="PANTHER" id="PTHR31126">
    <property type="entry name" value="TYROSINE-PROTEIN PHOSPHATASE"/>
    <property type="match status" value="1"/>
</dbReference>
<dbReference type="AlphaFoldDB" id="A0A2V4NRY3"/>
<proteinExistence type="inferred from homology"/>